<dbReference type="InterPro" id="IPR035979">
    <property type="entry name" value="RBD_domain_sf"/>
</dbReference>
<evidence type="ECO:0000313" key="3">
    <source>
        <dbReference type="EMBL" id="KGR21223.1"/>
    </source>
</evidence>
<dbReference type="Gene3D" id="1.25.40.630">
    <property type="match status" value="1"/>
</dbReference>
<protein>
    <submittedName>
        <fullName evidence="3">Cleavage stimulation factor subunit 2</fullName>
    </submittedName>
</protein>
<evidence type="ECO:0000313" key="4">
    <source>
        <dbReference type="Proteomes" id="UP000030161"/>
    </source>
</evidence>
<dbReference type="PROSITE" id="PS50102">
    <property type="entry name" value="RRM"/>
    <property type="match status" value="1"/>
</dbReference>
<reference evidence="3 4" key="1">
    <citation type="submission" date="2013-12" db="EMBL/GenBank/DDBJ databases">
        <title>The Genome Sequence of Candida albicans P78048.</title>
        <authorList>
            <consortium name="The Broad Institute Genome Sequencing Platform"/>
            <consortium name="The Broad Institute Genome Sequencing Center for Infectious Disease"/>
            <person name="Cuomo C."/>
            <person name="Bennett R."/>
            <person name="Hirakawa M."/>
            <person name="Noverr M."/>
            <person name="Mitchell A."/>
            <person name="Young S.K."/>
            <person name="Zeng Q."/>
            <person name="Gargeya S."/>
            <person name="Fitzgerald M."/>
            <person name="Abouelleil A."/>
            <person name="Alvarado L."/>
            <person name="Berlin A.M."/>
            <person name="Chapman S.B."/>
            <person name="Dewar J."/>
            <person name="Goldberg J."/>
            <person name="Griggs A."/>
            <person name="Gujja S."/>
            <person name="Hansen M."/>
            <person name="Howarth C."/>
            <person name="Imamovic A."/>
            <person name="Larimer J."/>
            <person name="McCowan C."/>
            <person name="Murphy C."/>
            <person name="Pearson M."/>
            <person name="Priest M."/>
            <person name="Roberts A."/>
            <person name="Saif S."/>
            <person name="Shea T."/>
            <person name="Sykes S."/>
            <person name="Wortman J."/>
            <person name="Nusbaum C."/>
            <person name="Birren B."/>
        </authorList>
    </citation>
    <scope>NUCLEOTIDE SEQUENCE [LARGE SCALE GENOMIC DNA]</scope>
    <source>
        <strain evidence="3 4">P78048</strain>
    </source>
</reference>
<dbReference type="Pfam" id="PF00076">
    <property type="entry name" value="RRM_1"/>
    <property type="match status" value="1"/>
</dbReference>
<keyword evidence="1" id="KW-0694">RNA-binding</keyword>
<comment type="caution">
    <text evidence="3">The sequence shown here is derived from an EMBL/GenBank/DDBJ whole genome shotgun (WGS) entry which is preliminary data.</text>
</comment>
<name>A0AB34PYP7_CANAX</name>
<dbReference type="SMR" id="A0AB34PYP7"/>
<dbReference type="PANTHER" id="PTHR45735:SF2">
    <property type="entry name" value="CLEAVAGE STIMULATION FACTOR SUBUNIT 2"/>
    <property type="match status" value="1"/>
</dbReference>
<dbReference type="Pfam" id="PF14327">
    <property type="entry name" value="CSTF2_hinge"/>
    <property type="match status" value="1"/>
</dbReference>
<dbReference type="GO" id="GO:0003729">
    <property type="term" value="F:mRNA binding"/>
    <property type="evidence" value="ECO:0007669"/>
    <property type="project" value="TreeGrafter"/>
</dbReference>
<dbReference type="AlphaFoldDB" id="A0AB34PYP7"/>
<dbReference type="Proteomes" id="UP000030161">
    <property type="component" value="Unassembled WGS sequence"/>
</dbReference>
<proteinExistence type="predicted"/>
<dbReference type="EMBL" id="AJIX01000003">
    <property type="protein sequence ID" value="KGR21223.1"/>
    <property type="molecule type" value="Genomic_DNA"/>
</dbReference>
<accession>A0AB34PYP7</accession>
<sequence>MYRNWLYFGRDSIDNLLNNYSFLLPRIRKTRQLKLNMDSKSTCVSIGKFPFDYTEEQVRDIARSVGPVLDVKLLFDELTGKSKGYAIINYGDNETASSAVRNLNYMTLPNGRFLKCSFVTDYDMSSKESVKLPPLPLGIQIHPNQNASQVISTILSNIDSNSALQILKEIKVMSIDNPKSTKVLLERFPQLSLALVELGLLSNTTNQELIELTLNKRPVDLTELSLDHVRLLQSVEKLTDEEIDELDESQQEIVRKVKEEIAKGTYGEVSAVKDNA</sequence>
<evidence type="ECO:0000259" key="2">
    <source>
        <dbReference type="PROSITE" id="PS50102"/>
    </source>
</evidence>
<organism evidence="3 4">
    <name type="scientific">Candida albicans P78048</name>
    <dbReference type="NCBI Taxonomy" id="1094989"/>
    <lineage>
        <taxon>Eukaryota</taxon>
        <taxon>Fungi</taxon>
        <taxon>Dikarya</taxon>
        <taxon>Ascomycota</taxon>
        <taxon>Saccharomycotina</taxon>
        <taxon>Pichiomycetes</taxon>
        <taxon>Debaryomycetaceae</taxon>
        <taxon>Candida/Lodderomyces clade</taxon>
        <taxon>Candida</taxon>
    </lineage>
</organism>
<gene>
    <name evidence="3" type="ORF">MG3_00221</name>
</gene>
<dbReference type="SMART" id="SM00360">
    <property type="entry name" value="RRM"/>
    <property type="match status" value="1"/>
</dbReference>
<dbReference type="Gene3D" id="3.30.70.330">
    <property type="match status" value="1"/>
</dbReference>
<dbReference type="InterPro" id="IPR000504">
    <property type="entry name" value="RRM_dom"/>
</dbReference>
<dbReference type="SUPFAM" id="SSF54928">
    <property type="entry name" value="RNA-binding domain, RBD"/>
    <property type="match status" value="1"/>
</dbReference>
<dbReference type="PANTHER" id="PTHR45735">
    <property type="entry name" value="CLEAVAGE STIMULATION FACTOR SUBUNIT 2"/>
    <property type="match status" value="1"/>
</dbReference>
<dbReference type="InterPro" id="IPR012677">
    <property type="entry name" value="Nucleotide-bd_a/b_plait_sf"/>
</dbReference>
<dbReference type="InterPro" id="IPR025742">
    <property type="entry name" value="CSTF2_hinge"/>
</dbReference>
<evidence type="ECO:0000256" key="1">
    <source>
        <dbReference type="PROSITE-ProRule" id="PRU00176"/>
    </source>
</evidence>
<dbReference type="GO" id="GO:0005847">
    <property type="term" value="C:mRNA cleavage and polyadenylation specificity factor complex"/>
    <property type="evidence" value="ECO:0007669"/>
    <property type="project" value="TreeGrafter"/>
</dbReference>
<feature type="domain" description="RRM" evidence="2">
    <location>
        <begin position="42"/>
        <end position="121"/>
    </location>
</feature>